<evidence type="ECO:0000256" key="1">
    <source>
        <dbReference type="ARBA" id="ARBA00004141"/>
    </source>
</evidence>
<gene>
    <name evidence="6" type="ORF">J0S82_001272</name>
</gene>
<keyword evidence="4 5" id="KW-0472">Membrane</keyword>
<dbReference type="OrthoDB" id="1100386at2759"/>
<dbReference type="Proteomes" id="UP000700334">
    <property type="component" value="Unassembled WGS sequence"/>
</dbReference>
<comment type="caution">
    <text evidence="6">The sequence shown here is derived from an EMBL/GenBank/DDBJ whole genome shotgun (WGS) entry which is preliminary data.</text>
</comment>
<evidence type="ECO:0000256" key="4">
    <source>
        <dbReference type="ARBA" id="ARBA00023136"/>
    </source>
</evidence>
<dbReference type="InterPro" id="IPR000832">
    <property type="entry name" value="GPCR_2_secretin-like"/>
</dbReference>
<protein>
    <submittedName>
        <fullName evidence="6">Adhesion G protein-coupled receptor E2</fullName>
    </submittedName>
</protein>
<dbReference type="InterPro" id="IPR017983">
    <property type="entry name" value="GPCR_2_secretin-like_CS"/>
</dbReference>
<keyword evidence="2 5" id="KW-0812">Transmembrane</keyword>
<name>A0A8J6BA61_GALPY</name>
<dbReference type="GO" id="GO:0005886">
    <property type="term" value="C:plasma membrane"/>
    <property type="evidence" value="ECO:0007669"/>
    <property type="project" value="TreeGrafter"/>
</dbReference>
<dbReference type="AlphaFoldDB" id="A0A8J6BA61"/>
<keyword evidence="6" id="KW-0675">Receptor</keyword>
<dbReference type="GO" id="GO:0004930">
    <property type="term" value="F:G protein-coupled receptor activity"/>
    <property type="evidence" value="ECO:0007669"/>
    <property type="project" value="InterPro"/>
</dbReference>
<dbReference type="PANTHER" id="PTHR12011">
    <property type="entry name" value="ADHESION G-PROTEIN COUPLED RECEPTOR"/>
    <property type="match status" value="1"/>
</dbReference>
<reference evidence="6" key="1">
    <citation type="journal article" date="2021" name="Evol. Appl.">
        <title>The genome of the Pyrenean desman and the effects of bottlenecks and inbreeding on the genomic landscape of an endangered species.</title>
        <authorList>
            <person name="Escoda L."/>
            <person name="Castresana J."/>
        </authorList>
    </citation>
    <scope>NUCLEOTIDE SEQUENCE</scope>
    <source>
        <strain evidence="6">IBE-C5619</strain>
    </source>
</reference>
<feature type="transmembrane region" description="Helical" evidence="5">
    <location>
        <begin position="83"/>
        <end position="106"/>
    </location>
</feature>
<dbReference type="Gene3D" id="1.20.1070.10">
    <property type="entry name" value="Rhodopsin 7-helix transmembrane proteins"/>
    <property type="match status" value="1"/>
</dbReference>
<dbReference type="EMBL" id="JAGFMF010011481">
    <property type="protein sequence ID" value="KAG8521284.1"/>
    <property type="molecule type" value="Genomic_DNA"/>
</dbReference>
<keyword evidence="3 5" id="KW-1133">Transmembrane helix</keyword>
<evidence type="ECO:0000256" key="2">
    <source>
        <dbReference type="ARBA" id="ARBA00022692"/>
    </source>
</evidence>
<dbReference type="Pfam" id="PF00002">
    <property type="entry name" value="7tm_2"/>
    <property type="match status" value="1"/>
</dbReference>
<evidence type="ECO:0000313" key="6">
    <source>
        <dbReference type="EMBL" id="KAG8521284.1"/>
    </source>
</evidence>
<evidence type="ECO:0000256" key="5">
    <source>
        <dbReference type="SAM" id="Phobius"/>
    </source>
</evidence>
<dbReference type="PANTHER" id="PTHR12011:SF455">
    <property type="entry name" value="ADHESION G PROTEIN-COUPLED RECEPTOR E3"/>
    <property type="match status" value="1"/>
</dbReference>
<keyword evidence="7" id="KW-1185">Reference proteome</keyword>
<comment type="subcellular location">
    <subcellularLocation>
        <location evidence="1">Membrane</location>
        <topology evidence="1">Multi-pass membrane protein</topology>
    </subcellularLocation>
</comment>
<sequence>MVTGTAVSTAFYIHLENSISNLFPLLAQTESGIHLGFPRPCLCHYLCEYVVPMMLTFKATAQLFILGCTWLLGVLQVGPGAKVMAYLFTVINSLQGVFIFLVYCLLNQQIVGNQENKFFFSYPIRYSQLLLCNNLKKIFSRSGVSRLVGVQLILPELSMA</sequence>
<evidence type="ECO:0000313" key="7">
    <source>
        <dbReference type="Proteomes" id="UP000700334"/>
    </source>
</evidence>
<feature type="transmembrane region" description="Helical" evidence="5">
    <location>
        <begin position="59"/>
        <end position="77"/>
    </location>
</feature>
<dbReference type="PROSITE" id="PS00650">
    <property type="entry name" value="G_PROTEIN_RECEP_F2_2"/>
    <property type="match status" value="1"/>
</dbReference>
<proteinExistence type="predicted"/>
<dbReference type="GO" id="GO:0007189">
    <property type="term" value="P:adenylate cyclase-activating G protein-coupled receptor signaling pathway"/>
    <property type="evidence" value="ECO:0007669"/>
    <property type="project" value="TreeGrafter"/>
</dbReference>
<organism evidence="6 7">
    <name type="scientific">Galemys pyrenaicus</name>
    <name type="common">Iberian desman</name>
    <name type="synonym">Pyrenean desman</name>
    <dbReference type="NCBI Taxonomy" id="202257"/>
    <lineage>
        <taxon>Eukaryota</taxon>
        <taxon>Metazoa</taxon>
        <taxon>Chordata</taxon>
        <taxon>Craniata</taxon>
        <taxon>Vertebrata</taxon>
        <taxon>Euteleostomi</taxon>
        <taxon>Mammalia</taxon>
        <taxon>Eutheria</taxon>
        <taxon>Laurasiatheria</taxon>
        <taxon>Eulipotyphla</taxon>
        <taxon>Talpidae</taxon>
        <taxon>Galemys</taxon>
    </lineage>
</organism>
<evidence type="ECO:0000256" key="3">
    <source>
        <dbReference type="ARBA" id="ARBA00022989"/>
    </source>
</evidence>
<accession>A0A8J6BA61</accession>